<dbReference type="AlphaFoldDB" id="A0A976IF05"/>
<dbReference type="Proteomes" id="UP000294530">
    <property type="component" value="Unassembled WGS sequence"/>
</dbReference>
<keyword evidence="2" id="KW-1185">Reference proteome</keyword>
<proteinExistence type="predicted"/>
<evidence type="ECO:0000313" key="2">
    <source>
        <dbReference type="Proteomes" id="UP000294530"/>
    </source>
</evidence>
<dbReference type="RefSeq" id="XP_067818529.1">
    <property type="nucleotide sequence ID" value="XM_067967539.1"/>
</dbReference>
<sequence length="89" mass="9864">MENDGQHTVLETFQHITAGVAVRIWVTEASTMPCLAPVEDETKVVMLQSKAVLCHLSKKERAAVFSILCSSANWQPTIDLIARDGHPQY</sequence>
<accession>A0A976IF05</accession>
<organism evidence="1 2">
    <name type="scientific">Bremia lactucae</name>
    <name type="common">Lettuce downy mildew</name>
    <dbReference type="NCBI Taxonomy" id="4779"/>
    <lineage>
        <taxon>Eukaryota</taxon>
        <taxon>Sar</taxon>
        <taxon>Stramenopiles</taxon>
        <taxon>Oomycota</taxon>
        <taxon>Peronosporomycetes</taxon>
        <taxon>Peronosporales</taxon>
        <taxon>Peronosporaceae</taxon>
        <taxon>Bremia</taxon>
    </lineage>
</organism>
<gene>
    <name evidence="1" type="ORF">CCR75_009500</name>
</gene>
<evidence type="ECO:0000313" key="1">
    <source>
        <dbReference type="EMBL" id="TDH69030.1"/>
    </source>
</evidence>
<dbReference type="KEGG" id="blac:94353210"/>
<dbReference type="EMBL" id="SHOA02000016">
    <property type="protein sequence ID" value="TDH69030.1"/>
    <property type="molecule type" value="Genomic_DNA"/>
</dbReference>
<protein>
    <submittedName>
        <fullName evidence="1">Uncharacterized protein</fullName>
    </submittedName>
</protein>
<reference evidence="1 2" key="1">
    <citation type="journal article" date="2021" name="Genome Biol.">
        <title>AFLAP: assembly-free linkage analysis pipeline using k-mers from genome sequencing data.</title>
        <authorList>
            <person name="Fletcher K."/>
            <person name="Zhang L."/>
            <person name="Gil J."/>
            <person name="Han R."/>
            <person name="Cavanaugh K."/>
            <person name="Michelmore R."/>
        </authorList>
    </citation>
    <scope>NUCLEOTIDE SEQUENCE [LARGE SCALE GENOMIC DNA]</scope>
    <source>
        <strain evidence="1 2">SF5</strain>
    </source>
</reference>
<dbReference type="GeneID" id="94353210"/>
<comment type="caution">
    <text evidence="1">The sequence shown here is derived from an EMBL/GenBank/DDBJ whole genome shotgun (WGS) entry which is preliminary data.</text>
</comment>
<name>A0A976IF05_BRELC</name>